<keyword evidence="1" id="KW-0472">Membrane</keyword>
<sequence length="214" mass="23641">MNLIHMQNELAEIRAEQAGTGTTNAAQMLRLRTVLHAYTDAMRDWDYMYTLAQASVDVRSDRRAHLQTAFPTLGTGPMNPFNTRYRTLNRGDVKRDVVRELLRKHLHGRLTWSPEERETNYAGYHGGEAPRTYSAVVDRAARFVIAVGGGASLLVPMLIMSFDASRDKSLIVVCVATILFALTLSLGFDTGNDDTLTATATYAAVLVVFVGTSQ</sequence>
<gene>
    <name evidence="3" type="ORF">BS50DRAFT_498613</name>
</gene>
<dbReference type="OrthoDB" id="3546297at2759"/>
<protein>
    <recommendedName>
        <fullName evidence="2">DUF6594 domain-containing protein</fullName>
    </recommendedName>
</protein>
<dbReference type="InterPro" id="IPR046529">
    <property type="entry name" value="DUF6594"/>
</dbReference>
<keyword evidence="1" id="KW-0812">Transmembrane</keyword>
<name>A0A2T2NHY7_CORCC</name>
<evidence type="ECO:0000256" key="1">
    <source>
        <dbReference type="SAM" id="Phobius"/>
    </source>
</evidence>
<evidence type="ECO:0000313" key="4">
    <source>
        <dbReference type="Proteomes" id="UP000240883"/>
    </source>
</evidence>
<proteinExistence type="predicted"/>
<dbReference type="AlphaFoldDB" id="A0A2T2NHY7"/>
<feature type="transmembrane region" description="Helical" evidence="1">
    <location>
        <begin position="140"/>
        <end position="162"/>
    </location>
</feature>
<dbReference type="Pfam" id="PF20237">
    <property type="entry name" value="DUF6594"/>
    <property type="match status" value="1"/>
</dbReference>
<dbReference type="Proteomes" id="UP000240883">
    <property type="component" value="Unassembled WGS sequence"/>
</dbReference>
<organism evidence="3 4">
    <name type="scientific">Corynespora cassiicola Philippines</name>
    <dbReference type="NCBI Taxonomy" id="1448308"/>
    <lineage>
        <taxon>Eukaryota</taxon>
        <taxon>Fungi</taxon>
        <taxon>Dikarya</taxon>
        <taxon>Ascomycota</taxon>
        <taxon>Pezizomycotina</taxon>
        <taxon>Dothideomycetes</taxon>
        <taxon>Pleosporomycetidae</taxon>
        <taxon>Pleosporales</taxon>
        <taxon>Corynesporascaceae</taxon>
        <taxon>Corynespora</taxon>
    </lineage>
</organism>
<feature type="transmembrane region" description="Helical" evidence="1">
    <location>
        <begin position="194"/>
        <end position="212"/>
    </location>
</feature>
<keyword evidence="1" id="KW-1133">Transmembrane helix</keyword>
<evidence type="ECO:0000259" key="2">
    <source>
        <dbReference type="Pfam" id="PF20237"/>
    </source>
</evidence>
<feature type="domain" description="DUF6594" evidence="2">
    <location>
        <begin position="2"/>
        <end position="207"/>
    </location>
</feature>
<reference evidence="3 4" key="1">
    <citation type="journal article" date="2018" name="Front. Microbiol.">
        <title>Genome-Wide Analysis of Corynespora cassiicola Leaf Fall Disease Putative Effectors.</title>
        <authorList>
            <person name="Lopez D."/>
            <person name="Ribeiro S."/>
            <person name="Label P."/>
            <person name="Fumanal B."/>
            <person name="Venisse J.S."/>
            <person name="Kohler A."/>
            <person name="de Oliveira R.R."/>
            <person name="Labutti K."/>
            <person name="Lipzen A."/>
            <person name="Lail K."/>
            <person name="Bauer D."/>
            <person name="Ohm R.A."/>
            <person name="Barry K.W."/>
            <person name="Spatafora J."/>
            <person name="Grigoriev I.V."/>
            <person name="Martin F.M."/>
            <person name="Pujade-Renaud V."/>
        </authorList>
    </citation>
    <scope>NUCLEOTIDE SEQUENCE [LARGE SCALE GENOMIC DNA]</scope>
    <source>
        <strain evidence="3 4">Philippines</strain>
    </source>
</reference>
<feature type="transmembrane region" description="Helical" evidence="1">
    <location>
        <begin position="169"/>
        <end position="188"/>
    </location>
</feature>
<accession>A0A2T2NHY7</accession>
<keyword evidence="4" id="KW-1185">Reference proteome</keyword>
<evidence type="ECO:0000313" key="3">
    <source>
        <dbReference type="EMBL" id="PSN64658.1"/>
    </source>
</evidence>
<dbReference type="STRING" id="1448308.A0A2T2NHY7"/>
<dbReference type="EMBL" id="KZ678138">
    <property type="protein sequence ID" value="PSN64658.1"/>
    <property type="molecule type" value="Genomic_DNA"/>
</dbReference>